<dbReference type="Proteomes" id="UP000324222">
    <property type="component" value="Unassembled WGS sequence"/>
</dbReference>
<sequence>MQGAKTQCWVVHKPVEASRSHHTLYPPAPYSHTTYTINTNTRLTTNDEIQNMKLSHITDLSGAFLRASKSQASHFCSICL</sequence>
<reference evidence="1 2" key="1">
    <citation type="submission" date="2019-05" db="EMBL/GenBank/DDBJ databases">
        <title>Another draft genome of Portunus trituberculatus and its Hox gene families provides insights of decapod evolution.</title>
        <authorList>
            <person name="Jeong J.-H."/>
            <person name="Song I."/>
            <person name="Kim S."/>
            <person name="Choi T."/>
            <person name="Kim D."/>
            <person name="Ryu S."/>
            <person name="Kim W."/>
        </authorList>
    </citation>
    <scope>NUCLEOTIDE SEQUENCE [LARGE SCALE GENOMIC DNA]</scope>
    <source>
        <tissue evidence="1">Muscle</tissue>
    </source>
</reference>
<name>A0A5B7CUE8_PORTR</name>
<dbReference type="EMBL" id="VSRR010000218">
    <property type="protein sequence ID" value="MPC12461.1"/>
    <property type="molecule type" value="Genomic_DNA"/>
</dbReference>
<protein>
    <submittedName>
        <fullName evidence="1">Uncharacterized protein</fullName>
    </submittedName>
</protein>
<evidence type="ECO:0000313" key="2">
    <source>
        <dbReference type="Proteomes" id="UP000324222"/>
    </source>
</evidence>
<dbReference type="AlphaFoldDB" id="A0A5B7CUE8"/>
<evidence type="ECO:0000313" key="1">
    <source>
        <dbReference type="EMBL" id="MPC12461.1"/>
    </source>
</evidence>
<organism evidence="1 2">
    <name type="scientific">Portunus trituberculatus</name>
    <name type="common">Swimming crab</name>
    <name type="synonym">Neptunus trituberculatus</name>
    <dbReference type="NCBI Taxonomy" id="210409"/>
    <lineage>
        <taxon>Eukaryota</taxon>
        <taxon>Metazoa</taxon>
        <taxon>Ecdysozoa</taxon>
        <taxon>Arthropoda</taxon>
        <taxon>Crustacea</taxon>
        <taxon>Multicrustacea</taxon>
        <taxon>Malacostraca</taxon>
        <taxon>Eumalacostraca</taxon>
        <taxon>Eucarida</taxon>
        <taxon>Decapoda</taxon>
        <taxon>Pleocyemata</taxon>
        <taxon>Brachyura</taxon>
        <taxon>Eubrachyura</taxon>
        <taxon>Portunoidea</taxon>
        <taxon>Portunidae</taxon>
        <taxon>Portuninae</taxon>
        <taxon>Portunus</taxon>
    </lineage>
</organism>
<comment type="caution">
    <text evidence="1">The sequence shown here is derived from an EMBL/GenBank/DDBJ whole genome shotgun (WGS) entry which is preliminary data.</text>
</comment>
<accession>A0A5B7CUE8</accession>
<proteinExistence type="predicted"/>
<gene>
    <name evidence="1" type="ORF">E2C01_005159</name>
</gene>
<keyword evidence="2" id="KW-1185">Reference proteome</keyword>